<dbReference type="PANTHER" id="PTHR34451:SF15">
    <property type="entry name" value="PHD-TYPE DOMAIN-CONTAINING PROTEIN"/>
    <property type="match status" value="1"/>
</dbReference>
<dbReference type="AlphaFoldDB" id="A0A8T1PUI7"/>
<feature type="region of interest" description="Disordered" evidence="4">
    <location>
        <begin position="209"/>
        <end position="228"/>
    </location>
</feature>
<proteinExistence type="predicted"/>
<dbReference type="OrthoDB" id="692041at2759"/>
<dbReference type="EMBL" id="CM031815">
    <property type="protein sequence ID" value="KAG6646835.1"/>
    <property type="molecule type" value="Genomic_DNA"/>
</dbReference>
<dbReference type="PROSITE" id="PS01359">
    <property type="entry name" value="ZF_PHD_1"/>
    <property type="match status" value="1"/>
</dbReference>
<feature type="region of interest" description="Disordered" evidence="4">
    <location>
        <begin position="236"/>
        <end position="262"/>
    </location>
</feature>
<evidence type="ECO:0000313" key="7">
    <source>
        <dbReference type="Proteomes" id="UP000811609"/>
    </source>
</evidence>
<sequence>MNLQTTKESATNHNTTTTTTTNSNRSRRKDASECSNCGTPKGGSGCWPILHHVRLRGIDRVLCTSCVLRLHPSSFCPLCFHFFDHNLLNSHSSLQNPSNRPTVPCSKCSSLTHSHCLPSSHSSSSYLCPPCSNPNFSFFHLDETHRSVDRKLATVLLCASRIATASMSKAVIVARADAERKVREAAVAKKRAREALEHLVMVEAREKSSRKKVESKENGNVMVVSGEEKKKVEMVESMRSNGNQKVNVNMRASVKEERDHAK</sequence>
<evidence type="ECO:0000256" key="1">
    <source>
        <dbReference type="ARBA" id="ARBA00022723"/>
    </source>
</evidence>
<evidence type="ECO:0000256" key="3">
    <source>
        <dbReference type="ARBA" id="ARBA00022833"/>
    </source>
</evidence>
<dbReference type="Proteomes" id="UP000811609">
    <property type="component" value="Chromosome 7"/>
</dbReference>
<dbReference type="GO" id="GO:0008270">
    <property type="term" value="F:zinc ion binding"/>
    <property type="evidence" value="ECO:0007669"/>
    <property type="project" value="UniProtKB-KW"/>
</dbReference>
<organism evidence="5 7">
    <name type="scientific">Carya illinoinensis</name>
    <name type="common">Pecan</name>
    <dbReference type="NCBI Taxonomy" id="32201"/>
    <lineage>
        <taxon>Eukaryota</taxon>
        <taxon>Viridiplantae</taxon>
        <taxon>Streptophyta</taxon>
        <taxon>Embryophyta</taxon>
        <taxon>Tracheophyta</taxon>
        <taxon>Spermatophyta</taxon>
        <taxon>Magnoliopsida</taxon>
        <taxon>eudicotyledons</taxon>
        <taxon>Gunneridae</taxon>
        <taxon>Pentapetalae</taxon>
        <taxon>rosids</taxon>
        <taxon>fabids</taxon>
        <taxon>Fagales</taxon>
        <taxon>Juglandaceae</taxon>
        <taxon>Carya</taxon>
    </lineage>
</organism>
<keyword evidence="7" id="KW-1185">Reference proteome</keyword>
<evidence type="ECO:0000256" key="4">
    <source>
        <dbReference type="SAM" id="MobiDB-lite"/>
    </source>
</evidence>
<evidence type="ECO:0000313" key="6">
    <source>
        <dbReference type="EMBL" id="KAG6702489.1"/>
    </source>
</evidence>
<name>A0A8T1PUI7_CARIL</name>
<gene>
    <name evidence="5" type="ORF">CIPAW_07G035600</name>
    <name evidence="6" type="ORF">I3842_07G036000</name>
</gene>
<dbReference type="EMBL" id="CM031815">
    <property type="protein sequence ID" value="KAG6646836.1"/>
    <property type="molecule type" value="Genomic_DNA"/>
</dbReference>
<protein>
    <submittedName>
        <fullName evidence="5">Uncharacterized protein</fullName>
    </submittedName>
</protein>
<dbReference type="EMBL" id="CM031831">
    <property type="protein sequence ID" value="KAG6702489.1"/>
    <property type="molecule type" value="Genomic_DNA"/>
</dbReference>
<dbReference type="Proteomes" id="UP000811246">
    <property type="component" value="Chromosome 7"/>
</dbReference>
<dbReference type="InterPro" id="IPR019786">
    <property type="entry name" value="Zinc_finger_PHD-type_CS"/>
</dbReference>
<dbReference type="PANTHER" id="PTHR34451">
    <property type="entry name" value="PHD FINGER FAMILY PROTEIN"/>
    <property type="match status" value="1"/>
</dbReference>
<feature type="compositionally biased region" description="Low complexity" evidence="4">
    <location>
        <begin position="1"/>
        <end position="24"/>
    </location>
</feature>
<reference evidence="5" key="1">
    <citation type="submission" date="2020-12" db="EMBL/GenBank/DDBJ databases">
        <title>WGS assembly of Carya illinoinensis cv. Pawnee.</title>
        <authorList>
            <person name="Platts A."/>
            <person name="Shu S."/>
            <person name="Wright S."/>
            <person name="Barry K."/>
            <person name="Edger P."/>
            <person name="Pires J.C."/>
            <person name="Schmutz J."/>
        </authorList>
    </citation>
    <scope>NUCLEOTIDE SEQUENCE</scope>
    <source>
        <tissue evidence="5">Leaf</tissue>
    </source>
</reference>
<evidence type="ECO:0000256" key="2">
    <source>
        <dbReference type="ARBA" id="ARBA00022771"/>
    </source>
</evidence>
<keyword evidence="2" id="KW-0863">Zinc-finger</keyword>
<accession>A0A8T1PUI7</accession>
<reference evidence="6" key="2">
    <citation type="submission" date="2021-01" db="EMBL/GenBank/DDBJ databases">
        <authorList>
            <person name="Lovell J.T."/>
            <person name="Bentley N."/>
            <person name="Bhattarai G."/>
            <person name="Jenkins J.W."/>
            <person name="Sreedasyam A."/>
            <person name="Alarcon Y."/>
            <person name="Bock C."/>
            <person name="Boston L."/>
            <person name="Carlson J."/>
            <person name="Cervantes K."/>
            <person name="Clermont K."/>
            <person name="Krom N."/>
            <person name="Kubenka K."/>
            <person name="Mamidi S."/>
            <person name="Mattison C."/>
            <person name="Monteros M."/>
            <person name="Pisani C."/>
            <person name="Plott C."/>
            <person name="Rajasekar S."/>
            <person name="Rhein H.S."/>
            <person name="Rohla C."/>
            <person name="Song M."/>
            <person name="Hilaire R.S."/>
            <person name="Shu S."/>
            <person name="Wells L."/>
            <person name="Wang X."/>
            <person name="Webber J."/>
            <person name="Heerema R.J."/>
            <person name="Klein P."/>
            <person name="Conner P."/>
            <person name="Grauke L."/>
            <person name="Grimwood J."/>
            <person name="Schmutz J."/>
            <person name="Randall J.J."/>
        </authorList>
    </citation>
    <scope>NUCLEOTIDE SEQUENCE</scope>
    <source>
        <tissue evidence="6">Leaf</tissue>
    </source>
</reference>
<feature type="compositionally biased region" description="Basic and acidic residues" evidence="4">
    <location>
        <begin position="253"/>
        <end position="262"/>
    </location>
</feature>
<keyword evidence="3" id="KW-0862">Zinc</keyword>
<comment type="caution">
    <text evidence="5">The sequence shown here is derived from an EMBL/GenBank/DDBJ whole genome shotgun (WGS) entry which is preliminary data.</text>
</comment>
<feature type="region of interest" description="Disordered" evidence="4">
    <location>
        <begin position="1"/>
        <end position="39"/>
    </location>
</feature>
<keyword evidence="1" id="KW-0479">Metal-binding</keyword>
<evidence type="ECO:0000313" key="5">
    <source>
        <dbReference type="EMBL" id="KAG6646835.1"/>
    </source>
</evidence>